<dbReference type="EMBL" id="CP013264">
    <property type="protein sequence ID" value="ALR19458.1"/>
    <property type="molecule type" value="Genomic_DNA"/>
</dbReference>
<evidence type="ECO:0008006" key="4">
    <source>
        <dbReference type="Google" id="ProtNLM"/>
    </source>
</evidence>
<proteinExistence type="predicted"/>
<name>A0A0S3EVQ2_9SPHN</name>
<dbReference type="KEGG" id="sbd:ATN00_03165"/>
<dbReference type="AlphaFoldDB" id="A0A0S3EVQ2"/>
<keyword evidence="1" id="KW-0472">Membrane</keyword>
<organism evidence="2 3">
    <name type="scientific">Sphingobium baderi</name>
    <dbReference type="NCBI Taxonomy" id="1332080"/>
    <lineage>
        <taxon>Bacteria</taxon>
        <taxon>Pseudomonadati</taxon>
        <taxon>Pseudomonadota</taxon>
        <taxon>Alphaproteobacteria</taxon>
        <taxon>Sphingomonadales</taxon>
        <taxon>Sphingomonadaceae</taxon>
        <taxon>Sphingobium</taxon>
    </lineage>
</organism>
<dbReference type="Proteomes" id="UP000056968">
    <property type="component" value="Chromosome"/>
</dbReference>
<keyword evidence="1" id="KW-0812">Transmembrane</keyword>
<gene>
    <name evidence="2" type="ORF">ATN00_03165</name>
</gene>
<feature type="transmembrane region" description="Helical" evidence="1">
    <location>
        <begin position="103"/>
        <end position="122"/>
    </location>
</feature>
<feature type="transmembrane region" description="Helical" evidence="1">
    <location>
        <begin position="143"/>
        <end position="164"/>
    </location>
</feature>
<protein>
    <recommendedName>
        <fullName evidence="4">DUF998 domain-containing protein</fullName>
    </recommendedName>
</protein>
<sequence>MVARPILSETGDKDRKTGMGIIMASRARSAPVDRPSPNIPSTDAARVAMAPDSLRYVRFCLWMGPVLLVLLVVFFAVLGHNIPPYSAALPAEEIAAHFRQHTTSARIGMTGMMVSGVLYLVWGMGIAKVMEAAERDNDLLSRLQLWGAGFTTLVLVFPPAFWLTAAFRPEADAAILMMLYDAGWIMFDMAFSLTMLQVTAFAICFLNDWRAVPLIPKPVSWFAIWVAVVFMGFCFLPFFPDGPFSRSGFFNYWVEFSIFFWAMLILSIFTLRALARLQREAMEQPVHA</sequence>
<feature type="transmembrane region" description="Helical" evidence="1">
    <location>
        <begin position="59"/>
        <end position="83"/>
    </location>
</feature>
<feature type="transmembrane region" description="Helical" evidence="1">
    <location>
        <begin position="219"/>
        <end position="240"/>
    </location>
</feature>
<feature type="transmembrane region" description="Helical" evidence="1">
    <location>
        <begin position="252"/>
        <end position="275"/>
    </location>
</feature>
<reference evidence="2 3" key="1">
    <citation type="submission" date="2015-11" db="EMBL/GenBank/DDBJ databases">
        <title>A Two-component Flavoprotein Monooxygenase System MeaXY Responsible for para-Hydroxylation of 2-Methyl-6-ethylaniline and 2,6-Diethylaniline in Sphingobium baderi DE-13.</title>
        <authorList>
            <person name="Cheng M."/>
            <person name="Meng Q."/>
            <person name="Yang Y."/>
            <person name="Chu C."/>
            <person name="Yan X."/>
            <person name="He J."/>
            <person name="Li S."/>
        </authorList>
    </citation>
    <scope>NUCLEOTIDE SEQUENCE [LARGE SCALE GENOMIC DNA]</scope>
    <source>
        <strain evidence="2 3">DE-13</strain>
    </source>
</reference>
<evidence type="ECO:0000313" key="3">
    <source>
        <dbReference type="Proteomes" id="UP000056968"/>
    </source>
</evidence>
<feature type="transmembrane region" description="Helical" evidence="1">
    <location>
        <begin position="184"/>
        <end position="207"/>
    </location>
</feature>
<evidence type="ECO:0000256" key="1">
    <source>
        <dbReference type="SAM" id="Phobius"/>
    </source>
</evidence>
<evidence type="ECO:0000313" key="2">
    <source>
        <dbReference type="EMBL" id="ALR19458.1"/>
    </source>
</evidence>
<accession>A0A0S3EVQ2</accession>
<keyword evidence="3" id="KW-1185">Reference proteome</keyword>
<keyword evidence="1" id="KW-1133">Transmembrane helix</keyword>
<dbReference type="STRING" id="1332080.ATN00_03165"/>